<accession>A0A0E0CPZ4</accession>
<dbReference type="Pfam" id="PF04873">
    <property type="entry name" value="EIN3_DNA-bd"/>
    <property type="match status" value="1"/>
</dbReference>
<dbReference type="GO" id="GO:0005634">
    <property type="term" value="C:nucleus"/>
    <property type="evidence" value="ECO:0007669"/>
    <property type="project" value="InterPro"/>
</dbReference>
<dbReference type="Proteomes" id="UP000008021">
    <property type="component" value="Chromosome 2"/>
</dbReference>
<dbReference type="HOGENOM" id="CLU_827366_0_0_1"/>
<sequence>MSFLPPPLSPLLCATPPCSSSAAPPSSTALPESTSKPPASSSRSASSSTHSPAGSRPPSLPATSTLSSCTRCSSSSSSSSTPPAPNSAARVWCMTASWPSPASAARDCSADLSCNGQACGPVAGNFKGSYLAMLSSGALVFGIINIVGNFGTVFVENGYWMPPASSQADTPCVEVCRAQLWLLPGGPRRGLVVLNIAVGFVYGIIPEKGKPVSSASDNLRSCWKEKVRFVRNGPAAIAKYQADNLLATMPCRGATATSAAPRWQGRTSCTSCRTPRWVRCSRRSCSTATSRSAAFCLRRACRRHGGPNPSCPHHRGPRPRFHRPPRRPPTSTASSP</sequence>
<protein>
    <recommendedName>
        <fullName evidence="2">Ethylene insensitive 3-like DNA-binding domain-containing protein</fullName>
    </recommendedName>
</protein>
<dbReference type="PANTHER" id="PTHR33305">
    <property type="entry name" value="ETHYLENE INSENSITIVE 3-LIKE 2 PROTEIN"/>
    <property type="match status" value="1"/>
</dbReference>
<feature type="region of interest" description="Disordered" evidence="1">
    <location>
        <begin position="305"/>
        <end position="336"/>
    </location>
</feature>
<dbReference type="GO" id="GO:0003677">
    <property type="term" value="F:DNA binding"/>
    <property type="evidence" value="ECO:0007669"/>
    <property type="project" value="TreeGrafter"/>
</dbReference>
<dbReference type="GO" id="GO:0003700">
    <property type="term" value="F:DNA-binding transcription factor activity"/>
    <property type="evidence" value="ECO:0007669"/>
    <property type="project" value="InterPro"/>
</dbReference>
<keyword evidence="4" id="KW-1185">Reference proteome</keyword>
<feature type="compositionally biased region" description="Basic residues" evidence="1">
    <location>
        <begin position="312"/>
        <end position="326"/>
    </location>
</feature>
<dbReference type="STRING" id="40149.A0A0E0CPZ4"/>
<dbReference type="InterPro" id="IPR006957">
    <property type="entry name" value="EIN3"/>
</dbReference>
<evidence type="ECO:0000313" key="4">
    <source>
        <dbReference type="Proteomes" id="UP000008021"/>
    </source>
</evidence>
<dbReference type="EnsemblPlants" id="OMERI02G27540.1">
    <property type="protein sequence ID" value="OMERI02G27540.1"/>
    <property type="gene ID" value="OMERI02G27540"/>
</dbReference>
<reference evidence="3" key="1">
    <citation type="submission" date="2015-04" db="UniProtKB">
        <authorList>
            <consortium name="EnsemblPlants"/>
        </authorList>
    </citation>
    <scope>IDENTIFICATION</scope>
</reference>
<proteinExistence type="predicted"/>
<dbReference type="InterPro" id="IPR047091">
    <property type="entry name" value="EIN3-like_DNA-bd"/>
</dbReference>
<evidence type="ECO:0000256" key="1">
    <source>
        <dbReference type="SAM" id="MobiDB-lite"/>
    </source>
</evidence>
<feature type="region of interest" description="Disordered" evidence="1">
    <location>
        <begin position="17"/>
        <end position="64"/>
    </location>
</feature>
<dbReference type="PANTHER" id="PTHR33305:SF30">
    <property type="entry name" value="ETHYLENE INSENSITIVE 3-LIKE 3 PROTEIN"/>
    <property type="match status" value="1"/>
</dbReference>
<evidence type="ECO:0000313" key="3">
    <source>
        <dbReference type="EnsemblPlants" id="OMERI02G27540.1"/>
    </source>
</evidence>
<dbReference type="AlphaFoldDB" id="A0A0E0CPZ4"/>
<reference evidence="3" key="2">
    <citation type="submission" date="2018-05" db="EMBL/GenBank/DDBJ databases">
        <title>OmerRS3 (Oryza meridionalis Reference Sequence Version 3).</title>
        <authorList>
            <person name="Zhang J."/>
            <person name="Kudrna D."/>
            <person name="Lee S."/>
            <person name="Talag J."/>
            <person name="Welchert J."/>
            <person name="Wing R.A."/>
        </authorList>
    </citation>
    <scope>NUCLEOTIDE SEQUENCE [LARGE SCALE GENOMIC DNA]</scope>
    <source>
        <strain evidence="3">cv. OR44</strain>
    </source>
</reference>
<evidence type="ECO:0000259" key="2">
    <source>
        <dbReference type="Pfam" id="PF04873"/>
    </source>
</evidence>
<feature type="domain" description="Ethylene insensitive 3-like DNA-binding" evidence="2">
    <location>
        <begin position="197"/>
        <end position="251"/>
    </location>
</feature>
<dbReference type="Gramene" id="OMERI02G27540.1">
    <property type="protein sequence ID" value="OMERI02G27540.1"/>
    <property type="gene ID" value="OMERI02G27540"/>
</dbReference>
<organism evidence="3">
    <name type="scientific">Oryza meridionalis</name>
    <dbReference type="NCBI Taxonomy" id="40149"/>
    <lineage>
        <taxon>Eukaryota</taxon>
        <taxon>Viridiplantae</taxon>
        <taxon>Streptophyta</taxon>
        <taxon>Embryophyta</taxon>
        <taxon>Tracheophyta</taxon>
        <taxon>Spermatophyta</taxon>
        <taxon>Magnoliopsida</taxon>
        <taxon>Liliopsida</taxon>
        <taxon>Poales</taxon>
        <taxon>Poaceae</taxon>
        <taxon>BOP clade</taxon>
        <taxon>Oryzoideae</taxon>
        <taxon>Oryzeae</taxon>
        <taxon>Oryzinae</taxon>
        <taxon>Oryza</taxon>
    </lineage>
</organism>
<name>A0A0E0CPZ4_9ORYZ</name>